<dbReference type="InterPro" id="IPR011022">
    <property type="entry name" value="Arrestin_C-like"/>
</dbReference>
<protein>
    <submittedName>
        <fullName evidence="3">Arrestin domain protein</fullName>
    </submittedName>
</protein>
<keyword evidence="4" id="KW-1185">Reference proteome</keyword>
<organism evidence="3 4">
    <name type="scientific">Ancylostoma caninum</name>
    <name type="common">Dog hookworm</name>
    <dbReference type="NCBI Taxonomy" id="29170"/>
    <lineage>
        <taxon>Eukaryota</taxon>
        <taxon>Metazoa</taxon>
        <taxon>Ecdysozoa</taxon>
        <taxon>Nematoda</taxon>
        <taxon>Chromadorea</taxon>
        <taxon>Rhabditida</taxon>
        <taxon>Rhabditina</taxon>
        <taxon>Rhabditomorpha</taxon>
        <taxon>Strongyloidea</taxon>
        <taxon>Ancylostomatidae</taxon>
        <taxon>Ancylostomatinae</taxon>
        <taxon>Ancylostoma</taxon>
    </lineage>
</organism>
<feature type="domain" description="Arrestin C-terminal-like" evidence="2">
    <location>
        <begin position="174"/>
        <end position="302"/>
    </location>
</feature>
<gene>
    <name evidence="3" type="ORF">ANCCAN_04348</name>
</gene>
<evidence type="ECO:0000313" key="4">
    <source>
        <dbReference type="Proteomes" id="UP000252519"/>
    </source>
</evidence>
<dbReference type="InterPro" id="IPR050357">
    <property type="entry name" value="Arrestin_domain-protein"/>
</dbReference>
<dbReference type="PANTHER" id="PTHR11188:SF175">
    <property type="entry name" value="ARRESTIN C-TERMINAL-LIKE DOMAIN-CONTAINING PROTEIN"/>
    <property type="match status" value="1"/>
</dbReference>
<dbReference type="InterPro" id="IPR011021">
    <property type="entry name" value="Arrestin-like_N"/>
</dbReference>
<dbReference type="OrthoDB" id="2333384at2759"/>
<dbReference type="STRING" id="29170.A0A368GYZ5"/>
<dbReference type="Pfam" id="PF02752">
    <property type="entry name" value="Arrestin_C"/>
    <property type="match status" value="1"/>
</dbReference>
<dbReference type="EMBL" id="JOJR01000032">
    <property type="protein sequence ID" value="RCN49576.1"/>
    <property type="molecule type" value="Genomic_DNA"/>
</dbReference>
<dbReference type="PANTHER" id="PTHR11188">
    <property type="entry name" value="ARRESTIN DOMAIN CONTAINING PROTEIN"/>
    <property type="match status" value="1"/>
</dbReference>
<evidence type="ECO:0000259" key="2">
    <source>
        <dbReference type="SMART" id="SM01017"/>
    </source>
</evidence>
<dbReference type="SUPFAM" id="SSF81296">
    <property type="entry name" value="E set domains"/>
    <property type="match status" value="2"/>
</dbReference>
<comment type="caution">
    <text evidence="3">The sequence shown here is derived from an EMBL/GenBank/DDBJ whole genome shotgun (WGS) entry which is preliminary data.</text>
</comment>
<name>A0A368GYZ5_ANCCA</name>
<dbReference type="Gene3D" id="2.60.40.640">
    <property type="match status" value="2"/>
</dbReference>
<dbReference type="Pfam" id="PF00339">
    <property type="entry name" value="Arrestin_N"/>
    <property type="match status" value="1"/>
</dbReference>
<dbReference type="InterPro" id="IPR014756">
    <property type="entry name" value="Ig_E-set"/>
</dbReference>
<dbReference type="SMART" id="SM01017">
    <property type="entry name" value="Arrestin_C"/>
    <property type="match status" value="1"/>
</dbReference>
<dbReference type="Proteomes" id="UP000252519">
    <property type="component" value="Unassembled WGS sequence"/>
</dbReference>
<comment type="similarity">
    <text evidence="1">Belongs to the arrestin family.</text>
</comment>
<accession>A0A368GYZ5</accession>
<evidence type="ECO:0000313" key="3">
    <source>
        <dbReference type="EMBL" id="RCN49576.1"/>
    </source>
</evidence>
<dbReference type="InterPro" id="IPR014752">
    <property type="entry name" value="Arrestin-like_C"/>
</dbReference>
<sequence length="319" mass="35928">MPNDRFYITLSNENEVYAPGSDVEGIAHIILGEDTKAEFLKISLCGRARTEWRERIGVGKTMRTKSYSAKVIYADEEVVAWSSPPGTTEVLEAGSHQYPFTLKLPTDLPPSFEGKYGYVRYMLKMELDRPWYRANKKNNKAFTVVPTIDLNTVSQAILPAKALKVKKLGNVLFRHGEVEVECETSKSGFVPGEVIVVSAHVINDSSKDIVKARVELMEISTYVGNSCSQTFEPKPTFIDEGLENKRHQQQRRLAAAEQFFNIARHSEGDVELYLQVPSTVPSFDNCPIIKVEYTVEPFVPRYPFYPQLSEVYKKGGSGD</sequence>
<dbReference type="AlphaFoldDB" id="A0A368GYZ5"/>
<evidence type="ECO:0000256" key="1">
    <source>
        <dbReference type="ARBA" id="ARBA00005298"/>
    </source>
</evidence>
<reference evidence="3 4" key="1">
    <citation type="submission" date="2014-10" db="EMBL/GenBank/DDBJ databases">
        <title>Draft genome of the hookworm Ancylostoma caninum.</title>
        <authorList>
            <person name="Mitreva M."/>
        </authorList>
    </citation>
    <scope>NUCLEOTIDE SEQUENCE [LARGE SCALE GENOMIC DNA]</scope>
    <source>
        <strain evidence="3 4">Baltimore</strain>
    </source>
</reference>
<dbReference type="GO" id="GO:0005737">
    <property type="term" value="C:cytoplasm"/>
    <property type="evidence" value="ECO:0007669"/>
    <property type="project" value="TreeGrafter"/>
</dbReference>
<dbReference type="GO" id="GO:0015031">
    <property type="term" value="P:protein transport"/>
    <property type="evidence" value="ECO:0007669"/>
    <property type="project" value="TreeGrafter"/>
</dbReference>
<proteinExistence type="inferred from homology"/>